<dbReference type="AlphaFoldDB" id="A0A858RBQ1"/>
<evidence type="ECO:0000313" key="1">
    <source>
        <dbReference type="EMBL" id="QJE74523.1"/>
    </source>
</evidence>
<gene>
    <name evidence="1" type="ORF">HHL28_16920</name>
</gene>
<reference evidence="1" key="1">
    <citation type="submission" date="2020-04" db="EMBL/GenBank/DDBJ databases">
        <title>A desert anoxygenic phototrophic bacterium fixes CO2 using RubisCO under aerobic conditions.</title>
        <authorList>
            <person name="Tang K."/>
        </authorList>
    </citation>
    <scope>NUCLEOTIDE SEQUENCE [LARGE SCALE GENOMIC DNA]</scope>
    <source>
        <strain evidence="1">MIMtkB3</strain>
    </source>
</reference>
<proteinExistence type="predicted"/>
<protein>
    <submittedName>
        <fullName evidence="1">Uncharacterized protein</fullName>
    </submittedName>
</protein>
<accession>A0A858RBQ1</accession>
<dbReference type="EMBL" id="CP051775">
    <property type="protein sequence ID" value="QJE74523.1"/>
    <property type="molecule type" value="Genomic_DNA"/>
</dbReference>
<sequence length="104" mass="10898">MTRTDRPASLTVYTDPVTGIRIALAVRRNAPAPTPVPWKRLRVDCLDAAVDGALRASRGLPAFACVLPGAERGDAKAALDRCLRRVELEGFAAGAEVTTAAVAA</sequence>
<evidence type="ECO:0000313" key="2">
    <source>
        <dbReference type="Proteomes" id="UP000501891"/>
    </source>
</evidence>
<dbReference type="KEGG" id="acru:HHL28_16920"/>
<organism evidence="1 2">
    <name type="scientific">Aerophototrophica crusticola</name>
    <dbReference type="NCBI Taxonomy" id="1709002"/>
    <lineage>
        <taxon>Bacteria</taxon>
        <taxon>Pseudomonadati</taxon>
        <taxon>Pseudomonadota</taxon>
        <taxon>Alphaproteobacteria</taxon>
        <taxon>Rhodospirillales</taxon>
        <taxon>Rhodospirillaceae</taxon>
        <taxon>Aerophototrophica</taxon>
    </lineage>
</organism>
<name>A0A858RBQ1_9PROT</name>
<dbReference type="Proteomes" id="UP000501891">
    <property type="component" value="Chromosome"/>
</dbReference>
<keyword evidence="2" id="KW-1185">Reference proteome</keyword>